<dbReference type="Gene3D" id="3.30.450.20">
    <property type="entry name" value="PAS domain"/>
    <property type="match status" value="1"/>
</dbReference>
<dbReference type="PROSITE" id="PS50112">
    <property type="entry name" value="PAS"/>
    <property type="match status" value="1"/>
</dbReference>
<sequence>MPDLTMPPQKLADYLRKSNIALALSSTDEDAPLVLVNDSFCALTGYAEEDVIGQNCRFLQGEDTTHAMRQPLHDFVHGEGPDAGRFPVLNYRKDGTPFHNYVYMSRMRDRSGEVIFILASQFDMTGALQRSKVRKNDGTLYDALTDISQITREFGLAMQESSQLLADSVAVMARLTLDDPY</sequence>
<dbReference type="PANTHER" id="PTHR47429:SF2">
    <property type="entry name" value="PROTEIN TWIN LOV 1"/>
    <property type="match status" value="1"/>
</dbReference>
<dbReference type="CDD" id="cd00130">
    <property type="entry name" value="PAS"/>
    <property type="match status" value="1"/>
</dbReference>
<keyword evidence="2" id="KW-0288">FMN</keyword>
<dbReference type="Pfam" id="PF13426">
    <property type="entry name" value="PAS_9"/>
    <property type="match status" value="1"/>
</dbReference>
<protein>
    <recommendedName>
        <fullName evidence="4">PAS domain-containing protein</fullName>
    </recommendedName>
</protein>
<gene>
    <name evidence="5" type="ORF">GCM10011415_37970</name>
</gene>
<dbReference type="Proteomes" id="UP000617145">
    <property type="component" value="Unassembled WGS sequence"/>
</dbReference>
<evidence type="ECO:0000256" key="3">
    <source>
        <dbReference type="ARBA" id="ARBA00022991"/>
    </source>
</evidence>
<feature type="domain" description="PAS" evidence="4">
    <location>
        <begin position="28"/>
        <end position="79"/>
    </location>
</feature>
<evidence type="ECO:0000259" key="4">
    <source>
        <dbReference type="PROSITE" id="PS50112"/>
    </source>
</evidence>
<proteinExistence type="predicted"/>
<keyword evidence="3" id="KW-0157">Chromophore</keyword>
<organism evidence="5 6">
    <name type="scientific">Salipiger pallidus</name>
    <dbReference type="NCBI Taxonomy" id="1775170"/>
    <lineage>
        <taxon>Bacteria</taxon>
        <taxon>Pseudomonadati</taxon>
        <taxon>Pseudomonadota</taxon>
        <taxon>Alphaproteobacteria</taxon>
        <taxon>Rhodobacterales</taxon>
        <taxon>Roseobacteraceae</taxon>
        <taxon>Salipiger</taxon>
    </lineage>
</organism>
<accession>A0A8J3EHM7</accession>
<dbReference type="InterPro" id="IPR000014">
    <property type="entry name" value="PAS"/>
</dbReference>
<dbReference type="RefSeq" id="WP_188791868.1">
    <property type="nucleotide sequence ID" value="NZ_BMJV01000010.1"/>
</dbReference>
<dbReference type="InterPro" id="IPR001610">
    <property type="entry name" value="PAC"/>
</dbReference>
<dbReference type="AlphaFoldDB" id="A0A8J3EHM7"/>
<evidence type="ECO:0000256" key="1">
    <source>
        <dbReference type="ARBA" id="ARBA00022630"/>
    </source>
</evidence>
<name>A0A8J3EHM7_9RHOB</name>
<dbReference type="SUPFAM" id="SSF55785">
    <property type="entry name" value="PYP-like sensor domain (PAS domain)"/>
    <property type="match status" value="1"/>
</dbReference>
<evidence type="ECO:0000313" key="5">
    <source>
        <dbReference type="EMBL" id="GGG84303.1"/>
    </source>
</evidence>
<dbReference type="PANTHER" id="PTHR47429">
    <property type="entry name" value="PROTEIN TWIN LOV 1"/>
    <property type="match status" value="1"/>
</dbReference>
<dbReference type="EMBL" id="BMJV01000010">
    <property type="protein sequence ID" value="GGG84303.1"/>
    <property type="molecule type" value="Genomic_DNA"/>
</dbReference>
<keyword evidence="6" id="KW-1185">Reference proteome</keyword>
<keyword evidence="1" id="KW-0285">Flavoprotein</keyword>
<reference evidence="5" key="1">
    <citation type="journal article" date="2014" name="Int. J. Syst. Evol. Microbiol.">
        <title>Complete genome sequence of Corynebacterium casei LMG S-19264T (=DSM 44701T), isolated from a smear-ripened cheese.</title>
        <authorList>
            <consortium name="US DOE Joint Genome Institute (JGI-PGF)"/>
            <person name="Walter F."/>
            <person name="Albersmeier A."/>
            <person name="Kalinowski J."/>
            <person name="Ruckert C."/>
        </authorList>
    </citation>
    <scope>NUCLEOTIDE SEQUENCE</scope>
    <source>
        <strain evidence="5">CGMCC 1.15762</strain>
    </source>
</reference>
<dbReference type="NCBIfam" id="TIGR00229">
    <property type="entry name" value="sensory_box"/>
    <property type="match status" value="1"/>
</dbReference>
<reference evidence="5" key="2">
    <citation type="submission" date="2020-09" db="EMBL/GenBank/DDBJ databases">
        <authorList>
            <person name="Sun Q."/>
            <person name="Zhou Y."/>
        </authorList>
    </citation>
    <scope>NUCLEOTIDE SEQUENCE</scope>
    <source>
        <strain evidence="5">CGMCC 1.15762</strain>
    </source>
</reference>
<comment type="caution">
    <text evidence="5">The sequence shown here is derived from an EMBL/GenBank/DDBJ whole genome shotgun (WGS) entry which is preliminary data.</text>
</comment>
<dbReference type="SMART" id="SM00086">
    <property type="entry name" value="PAC"/>
    <property type="match status" value="1"/>
</dbReference>
<dbReference type="InterPro" id="IPR035965">
    <property type="entry name" value="PAS-like_dom_sf"/>
</dbReference>
<evidence type="ECO:0000256" key="2">
    <source>
        <dbReference type="ARBA" id="ARBA00022643"/>
    </source>
</evidence>
<evidence type="ECO:0000313" key="6">
    <source>
        <dbReference type="Proteomes" id="UP000617145"/>
    </source>
</evidence>